<reference evidence="3" key="1">
    <citation type="submission" date="2020-07" db="EMBL/GenBank/DDBJ databases">
        <title>Genome sequence and genetic diversity analysis of an under-domesticated orphan crop, white fonio (Digitaria exilis).</title>
        <authorList>
            <person name="Bennetzen J.L."/>
            <person name="Chen S."/>
            <person name="Ma X."/>
            <person name="Wang X."/>
            <person name="Yssel A.E.J."/>
            <person name="Chaluvadi S.R."/>
            <person name="Johnson M."/>
            <person name="Gangashetty P."/>
            <person name="Hamidou F."/>
            <person name="Sanogo M.D."/>
            <person name="Zwaenepoel A."/>
            <person name="Wallace J."/>
            <person name="Van De Peer Y."/>
            <person name="Van Deynze A."/>
        </authorList>
    </citation>
    <scope>NUCLEOTIDE SEQUENCE</scope>
    <source>
        <tissue evidence="3">Leaves</tissue>
    </source>
</reference>
<evidence type="ECO:0000256" key="1">
    <source>
        <dbReference type="SAM" id="Phobius"/>
    </source>
</evidence>
<feature type="transmembrane region" description="Helical" evidence="1">
    <location>
        <begin position="29"/>
        <end position="54"/>
    </location>
</feature>
<accession>A0A835KIK6</accession>
<protein>
    <recommendedName>
        <fullName evidence="2">DUF4220 domain-containing protein</fullName>
    </recommendedName>
</protein>
<comment type="caution">
    <text evidence="3">The sequence shown here is derived from an EMBL/GenBank/DDBJ whole genome shotgun (WGS) entry which is preliminary data.</text>
</comment>
<feature type="transmembrane region" description="Helical" evidence="1">
    <location>
        <begin position="66"/>
        <end position="88"/>
    </location>
</feature>
<keyword evidence="1" id="KW-0812">Transmembrane</keyword>
<keyword evidence="1" id="KW-1133">Transmembrane helix</keyword>
<dbReference type="Pfam" id="PF13968">
    <property type="entry name" value="DUF4220"/>
    <property type="match status" value="1"/>
</dbReference>
<feature type="domain" description="DUF4220" evidence="2">
    <location>
        <begin position="158"/>
        <end position="328"/>
    </location>
</feature>
<proteinExistence type="predicted"/>
<name>A0A835KIK6_9POAL</name>
<dbReference type="AlphaFoldDB" id="A0A835KIK6"/>
<dbReference type="EMBL" id="JACEFO010001608">
    <property type="protein sequence ID" value="KAF8731279.1"/>
    <property type="molecule type" value="Genomic_DNA"/>
</dbReference>
<keyword evidence="1" id="KW-0472">Membrane</keyword>
<keyword evidence="4" id="KW-1185">Reference proteome</keyword>
<dbReference type="OrthoDB" id="681861at2759"/>
<gene>
    <name evidence="3" type="ORF">HU200_016332</name>
</gene>
<evidence type="ECO:0000313" key="4">
    <source>
        <dbReference type="Proteomes" id="UP000636709"/>
    </source>
</evidence>
<sequence length="349" mass="38489">MNCTAPAIQCSSQMVCPANVTAKFHVKAIFIWQVNALQLAETILAGLIVGIGAYGQRYRHHPITRFIFLGATTLFLPIMSSVVSTVSAKPTYAMPFTSIPHLEPGHQLSAWVATCAASDHTLFSVKALLANLVQIVMINTSTLVVVDDREGQSKGLPFELLVQGVWTLYLGLSFLDQDLVGSMPQIIAFALLSSKIVLKYYAFETARRSFAIGRNPGLIVVHMQKIKVHEANQNTQTPMGEEPPPPPLLVMGEEKRQVEMQPRGYAFKDDSVTTISINNNSGLITIDRVWEFLDAKLQIPTLQLKDLCLSFALFKLLRCRFAGYKLTTNAGSMGTLVFFPELGAEGRWT</sequence>
<organism evidence="3 4">
    <name type="scientific">Digitaria exilis</name>
    <dbReference type="NCBI Taxonomy" id="1010633"/>
    <lineage>
        <taxon>Eukaryota</taxon>
        <taxon>Viridiplantae</taxon>
        <taxon>Streptophyta</taxon>
        <taxon>Embryophyta</taxon>
        <taxon>Tracheophyta</taxon>
        <taxon>Spermatophyta</taxon>
        <taxon>Magnoliopsida</taxon>
        <taxon>Liliopsida</taxon>
        <taxon>Poales</taxon>
        <taxon>Poaceae</taxon>
        <taxon>PACMAD clade</taxon>
        <taxon>Panicoideae</taxon>
        <taxon>Panicodae</taxon>
        <taxon>Paniceae</taxon>
        <taxon>Anthephorinae</taxon>
        <taxon>Digitaria</taxon>
    </lineage>
</organism>
<dbReference type="InterPro" id="IPR025315">
    <property type="entry name" value="DUF4220"/>
</dbReference>
<dbReference type="Proteomes" id="UP000636709">
    <property type="component" value="Unassembled WGS sequence"/>
</dbReference>
<evidence type="ECO:0000259" key="2">
    <source>
        <dbReference type="Pfam" id="PF13968"/>
    </source>
</evidence>
<evidence type="ECO:0000313" key="3">
    <source>
        <dbReference type="EMBL" id="KAF8731279.1"/>
    </source>
</evidence>